<dbReference type="SUPFAM" id="SSF57959">
    <property type="entry name" value="Leucine zipper domain"/>
    <property type="match status" value="1"/>
</dbReference>
<dbReference type="Gene3D" id="1.20.5.170">
    <property type="match status" value="1"/>
</dbReference>
<dbReference type="PROSITE" id="PS50217">
    <property type="entry name" value="BZIP"/>
    <property type="match status" value="1"/>
</dbReference>
<comment type="caution">
    <text evidence="3">The sequence shown here is derived from an EMBL/GenBank/DDBJ whole genome shotgun (WGS) entry which is preliminary data.</text>
</comment>
<dbReference type="EMBL" id="JAOAOG010000054">
    <property type="protein sequence ID" value="KAJ6251751.1"/>
    <property type="molecule type" value="Genomic_DNA"/>
</dbReference>
<keyword evidence="4" id="KW-1185">Reference proteome</keyword>
<sequence>MYFNNFYNTTLEDFPTFVKNNKNISHELGGDLPMTLLTNESLIDLNDYFPEEVNLVWDKEEQNREIFSNENMEEIGLPISVTNNNLISNHKNSSYRRENNLKIEQNSGKMEHDHHKNEQKNLKIEQIEPNWKKQEIFQNKQTASKIQNLTKISSTNIEKQNEHQKVKERETTNEKQNGMVKFQQNANPKIIKKRKKFKKVIKLKKRGCKNGIKTHVIKKNIIKKKKVQKTKTKLPPEILALKPPKKRSQLNKLNIMMTDYENYQLRSLSKEELAKLSKTEKNERKRIRDRISARNSRNKQKVYLGRLEKHCLSIITEKKKFENKLDLLKKENVDMKKEIERLKSRLNLKNEKKLILQDNKKETEEFDYTSKNNTRNTPTKRRRLLQKKKNLLKIINPL</sequence>
<dbReference type="InterPro" id="IPR004827">
    <property type="entry name" value="bZIP"/>
</dbReference>
<accession>A0ABQ8Z4E1</accession>
<dbReference type="Proteomes" id="UP001150062">
    <property type="component" value="Unassembled WGS sequence"/>
</dbReference>
<evidence type="ECO:0000313" key="3">
    <source>
        <dbReference type="EMBL" id="KAJ6251751.1"/>
    </source>
</evidence>
<evidence type="ECO:0000259" key="2">
    <source>
        <dbReference type="PROSITE" id="PS50217"/>
    </source>
</evidence>
<proteinExistence type="predicted"/>
<dbReference type="SMART" id="SM00338">
    <property type="entry name" value="BRLZ"/>
    <property type="match status" value="1"/>
</dbReference>
<feature type="coiled-coil region" evidence="1">
    <location>
        <begin position="318"/>
        <end position="359"/>
    </location>
</feature>
<keyword evidence="1" id="KW-0175">Coiled coil</keyword>
<feature type="domain" description="BZIP" evidence="2">
    <location>
        <begin position="279"/>
        <end position="342"/>
    </location>
</feature>
<protein>
    <submittedName>
        <fullName evidence="3">B-zip transcription factor (Eurofung)-related</fullName>
    </submittedName>
</protein>
<name>A0ABQ8Z4E1_9EUKA</name>
<reference evidence="3" key="1">
    <citation type="submission" date="2022-08" db="EMBL/GenBank/DDBJ databases">
        <title>Novel sulfate-reducing endosymbionts in the free-living metamonad Anaeramoeba.</title>
        <authorList>
            <person name="Jerlstrom-Hultqvist J."/>
            <person name="Cepicka I."/>
            <person name="Gallot-Lavallee L."/>
            <person name="Salas-Leiva D."/>
            <person name="Curtis B.A."/>
            <person name="Zahonova K."/>
            <person name="Pipaliya S."/>
            <person name="Dacks J."/>
            <person name="Roger A.J."/>
        </authorList>
    </citation>
    <scope>NUCLEOTIDE SEQUENCE</scope>
    <source>
        <strain evidence="3">Schooner1</strain>
    </source>
</reference>
<organism evidence="3 4">
    <name type="scientific">Anaeramoeba flamelloides</name>
    <dbReference type="NCBI Taxonomy" id="1746091"/>
    <lineage>
        <taxon>Eukaryota</taxon>
        <taxon>Metamonada</taxon>
        <taxon>Anaeramoebidae</taxon>
        <taxon>Anaeramoeba</taxon>
    </lineage>
</organism>
<dbReference type="InterPro" id="IPR046347">
    <property type="entry name" value="bZIP_sf"/>
</dbReference>
<evidence type="ECO:0000256" key="1">
    <source>
        <dbReference type="SAM" id="Coils"/>
    </source>
</evidence>
<evidence type="ECO:0000313" key="4">
    <source>
        <dbReference type="Proteomes" id="UP001150062"/>
    </source>
</evidence>
<gene>
    <name evidence="3" type="ORF">M0813_01521</name>
</gene>